<organism evidence="3 4">
    <name type="scientific">Hyaloscypha variabilis (strain UAMH 11265 / GT02V1 / F)</name>
    <name type="common">Meliniomyces variabilis</name>
    <dbReference type="NCBI Taxonomy" id="1149755"/>
    <lineage>
        <taxon>Eukaryota</taxon>
        <taxon>Fungi</taxon>
        <taxon>Dikarya</taxon>
        <taxon>Ascomycota</taxon>
        <taxon>Pezizomycotina</taxon>
        <taxon>Leotiomycetes</taxon>
        <taxon>Helotiales</taxon>
        <taxon>Hyaloscyphaceae</taxon>
        <taxon>Hyaloscypha</taxon>
        <taxon>Hyaloscypha variabilis</taxon>
    </lineage>
</organism>
<feature type="compositionally biased region" description="Polar residues" evidence="1">
    <location>
        <begin position="284"/>
        <end position="293"/>
    </location>
</feature>
<keyword evidence="4" id="KW-1185">Reference proteome</keyword>
<feature type="domain" description="2EXR" evidence="2">
    <location>
        <begin position="16"/>
        <end position="105"/>
    </location>
</feature>
<feature type="region of interest" description="Disordered" evidence="1">
    <location>
        <begin position="259"/>
        <end position="299"/>
    </location>
</feature>
<dbReference type="PANTHER" id="PTHR35910">
    <property type="entry name" value="2EXR DOMAIN-CONTAINING PROTEIN"/>
    <property type="match status" value="1"/>
</dbReference>
<protein>
    <recommendedName>
        <fullName evidence="2">2EXR domain-containing protein</fullName>
    </recommendedName>
</protein>
<evidence type="ECO:0000313" key="3">
    <source>
        <dbReference type="EMBL" id="PMD45682.1"/>
    </source>
</evidence>
<evidence type="ECO:0000313" key="4">
    <source>
        <dbReference type="Proteomes" id="UP000235786"/>
    </source>
</evidence>
<dbReference type="OrthoDB" id="3473305at2759"/>
<feature type="compositionally biased region" description="Acidic residues" evidence="1">
    <location>
        <begin position="261"/>
        <end position="278"/>
    </location>
</feature>
<evidence type="ECO:0000256" key="1">
    <source>
        <dbReference type="SAM" id="MobiDB-lite"/>
    </source>
</evidence>
<reference evidence="3 4" key="1">
    <citation type="submission" date="2016-04" db="EMBL/GenBank/DDBJ databases">
        <title>A degradative enzymes factory behind the ericoid mycorrhizal symbiosis.</title>
        <authorList>
            <consortium name="DOE Joint Genome Institute"/>
            <person name="Martino E."/>
            <person name="Morin E."/>
            <person name="Grelet G."/>
            <person name="Kuo A."/>
            <person name="Kohler A."/>
            <person name="Daghino S."/>
            <person name="Barry K."/>
            <person name="Choi C."/>
            <person name="Cichocki N."/>
            <person name="Clum A."/>
            <person name="Copeland A."/>
            <person name="Hainaut M."/>
            <person name="Haridas S."/>
            <person name="Labutti K."/>
            <person name="Lindquist E."/>
            <person name="Lipzen A."/>
            <person name="Khouja H.-R."/>
            <person name="Murat C."/>
            <person name="Ohm R."/>
            <person name="Olson A."/>
            <person name="Spatafora J."/>
            <person name="Veneault-Fourrey C."/>
            <person name="Henrissat B."/>
            <person name="Grigoriev I."/>
            <person name="Martin F."/>
            <person name="Perotto S."/>
        </authorList>
    </citation>
    <scope>NUCLEOTIDE SEQUENCE [LARGE SCALE GENOMIC DNA]</scope>
    <source>
        <strain evidence="3 4">F</strain>
    </source>
</reference>
<dbReference type="Pfam" id="PF20150">
    <property type="entry name" value="2EXR"/>
    <property type="match status" value="1"/>
</dbReference>
<proteinExistence type="predicted"/>
<accession>A0A2J6S4J4</accession>
<dbReference type="Proteomes" id="UP000235786">
    <property type="component" value="Unassembled WGS sequence"/>
</dbReference>
<dbReference type="EMBL" id="KZ613940">
    <property type="protein sequence ID" value="PMD45682.1"/>
    <property type="molecule type" value="Genomic_DNA"/>
</dbReference>
<evidence type="ECO:0000259" key="2">
    <source>
        <dbReference type="Pfam" id="PF20150"/>
    </source>
</evidence>
<dbReference type="AlphaFoldDB" id="A0A2J6S4J4"/>
<sequence length="299" mass="34607">MAKPKKASKSKKLTDFTCFKKLAPELRIMIWKFAMPGANIVDILVDEGRDEDYNMTIIPYAHYKVPTLLQVSRESREFSLQIYTKILPNSFSDKPVFFNLDVDVLSINRSTLERLCEHGGFVIRSRVADPPQPAFSGPLLQGLRRLQLLDDIPFWLLPHMKKILEALGQPEIIVLHKPVQRRVHAWGFLELEWDIKNEWTVAEDENGKCYVPKLHILTEFQLQRMLNIDSPPARPKKVKAYMPPSRRSDRFVDRPFNYFEEGPEIEEEDTEDDYDENGDAANESPENNISIEFTASEDA</sequence>
<name>A0A2J6S4J4_HYAVF</name>
<dbReference type="PANTHER" id="PTHR35910:SF6">
    <property type="entry name" value="2EXR DOMAIN-CONTAINING PROTEIN"/>
    <property type="match status" value="1"/>
</dbReference>
<dbReference type="InterPro" id="IPR045518">
    <property type="entry name" value="2EXR"/>
</dbReference>
<gene>
    <name evidence="3" type="ORF">L207DRAFT_525029</name>
</gene>